<accession>A0ABQ7GGY0</accession>
<organism evidence="2 3">
    <name type="scientific">Dunaliella salina</name>
    <name type="common">Green alga</name>
    <name type="synonym">Protococcus salinus</name>
    <dbReference type="NCBI Taxonomy" id="3046"/>
    <lineage>
        <taxon>Eukaryota</taxon>
        <taxon>Viridiplantae</taxon>
        <taxon>Chlorophyta</taxon>
        <taxon>core chlorophytes</taxon>
        <taxon>Chlorophyceae</taxon>
        <taxon>CS clade</taxon>
        <taxon>Chlamydomonadales</taxon>
        <taxon>Dunaliellaceae</taxon>
        <taxon>Dunaliella</taxon>
    </lineage>
</organism>
<name>A0ABQ7GGY0_DUNSA</name>
<dbReference type="InterPro" id="IPR036322">
    <property type="entry name" value="WD40_repeat_dom_sf"/>
</dbReference>
<dbReference type="EMBL" id="MU069788">
    <property type="protein sequence ID" value="KAF5833848.1"/>
    <property type="molecule type" value="Genomic_DNA"/>
</dbReference>
<comment type="caution">
    <text evidence="2">The sequence shown here is derived from an EMBL/GenBank/DDBJ whole genome shotgun (WGS) entry which is preliminary data.</text>
</comment>
<evidence type="ECO:0000313" key="2">
    <source>
        <dbReference type="EMBL" id="KAF5833848.1"/>
    </source>
</evidence>
<protein>
    <submittedName>
        <fullName evidence="2">Uncharacterized protein</fullName>
    </submittedName>
</protein>
<dbReference type="SUPFAM" id="SSF50978">
    <property type="entry name" value="WD40 repeat-like"/>
    <property type="match status" value="1"/>
</dbReference>
<feature type="region of interest" description="Disordered" evidence="1">
    <location>
        <begin position="35"/>
        <end position="59"/>
    </location>
</feature>
<evidence type="ECO:0000313" key="3">
    <source>
        <dbReference type="Proteomes" id="UP000815325"/>
    </source>
</evidence>
<sequence>MPVQVMRCVSAEDPTALTANSGPNSAAAAAAAAAPSNMQRQVPSALHPPQQQPQLPTPGSLDVLGLLASPQPRVPGIRCVLPLHSGLLLTGSSDRCIRCWDGARPSYSYLMAGPLWANDTLLSAPPSALETAGGPSSAPNPQHAMGFAVPQYRYQYSSNSRSRGVPVVEEQCSLEGVVRLAESSQELRQKMRVHDQSHGDALTHMVAAEGYGGGRVLLTSARDGCIKAWK</sequence>
<evidence type="ECO:0000256" key="1">
    <source>
        <dbReference type="SAM" id="MobiDB-lite"/>
    </source>
</evidence>
<proteinExistence type="predicted"/>
<dbReference type="PANTHER" id="PTHR17583">
    <property type="entry name" value="PHOSPHOINOSITIDE 3-KINASE REGULATORY SUBUNIT 4"/>
    <property type="match status" value="1"/>
</dbReference>
<keyword evidence="3" id="KW-1185">Reference proteome</keyword>
<dbReference type="InterPro" id="IPR045162">
    <property type="entry name" value="Vps15-like"/>
</dbReference>
<dbReference type="PANTHER" id="PTHR17583:SF0">
    <property type="entry name" value="PHOSPHOINOSITIDE 3-KINASE REGULATORY SUBUNIT 4"/>
    <property type="match status" value="1"/>
</dbReference>
<reference evidence="2" key="1">
    <citation type="submission" date="2017-08" db="EMBL/GenBank/DDBJ databases">
        <authorList>
            <person name="Polle J.E."/>
            <person name="Barry K."/>
            <person name="Cushman J."/>
            <person name="Schmutz J."/>
            <person name="Tran D."/>
            <person name="Hathwaick L.T."/>
            <person name="Yim W.C."/>
            <person name="Jenkins J."/>
            <person name="Mckie-Krisberg Z.M."/>
            <person name="Prochnik S."/>
            <person name="Lindquist E."/>
            <person name="Dockter R.B."/>
            <person name="Adam C."/>
            <person name="Molina H."/>
            <person name="Bunkerborg J."/>
            <person name="Jin E."/>
            <person name="Buchheim M."/>
            <person name="Magnuson J."/>
        </authorList>
    </citation>
    <scope>NUCLEOTIDE SEQUENCE</scope>
    <source>
        <strain evidence="2">CCAP 19/18</strain>
    </source>
</reference>
<gene>
    <name evidence="2" type="ORF">DUNSADRAFT_9722</name>
</gene>
<dbReference type="Proteomes" id="UP000815325">
    <property type="component" value="Unassembled WGS sequence"/>
</dbReference>
<feature type="compositionally biased region" description="Low complexity" evidence="1">
    <location>
        <begin position="48"/>
        <end position="58"/>
    </location>
</feature>